<accession>B8C2R4</accession>
<dbReference type="GeneID" id="7450041"/>
<proteinExistence type="predicted"/>
<dbReference type="RefSeq" id="XP_002290242.1">
    <property type="nucleotide sequence ID" value="XM_002290206.1"/>
</dbReference>
<dbReference type="HOGENOM" id="CLU_1247564_0_0_1"/>
<keyword evidence="3" id="KW-1185">Reference proteome</keyword>
<sequence length="222" mass="24421">MNKGTQSTAHLLIKQYSPSLNSADSSEEPNEIIMAQSRAASLAIAITAIVSMLILTILSACCTTTNAYAFSQTPLTRSTSQRYAPIVNTNKRIQRRREDGSSVTLYLFPSTPSESAANLFQSRRQTINYHTPSTRRQDTKLPAMSQSVLATCDTLPGLSTAHGLLSPEVVMRIADHHDLDQDGALYRFLKTYKSRGPMACLPMLSDPMVLPELTRAMRDILA</sequence>
<evidence type="ECO:0000256" key="1">
    <source>
        <dbReference type="SAM" id="Phobius"/>
    </source>
</evidence>
<feature type="transmembrane region" description="Helical" evidence="1">
    <location>
        <begin position="39"/>
        <end position="58"/>
    </location>
</feature>
<evidence type="ECO:0000313" key="2">
    <source>
        <dbReference type="EMBL" id="EED91994.1"/>
    </source>
</evidence>
<dbReference type="PaxDb" id="35128-Thaps22711"/>
<reference evidence="2 3" key="1">
    <citation type="journal article" date="2004" name="Science">
        <title>The genome of the diatom Thalassiosira pseudonana: ecology, evolution, and metabolism.</title>
        <authorList>
            <person name="Armbrust E.V."/>
            <person name="Berges J.A."/>
            <person name="Bowler C."/>
            <person name="Green B.R."/>
            <person name="Martinez D."/>
            <person name="Putnam N.H."/>
            <person name="Zhou S."/>
            <person name="Allen A.E."/>
            <person name="Apt K.E."/>
            <person name="Bechner M."/>
            <person name="Brzezinski M.A."/>
            <person name="Chaal B.K."/>
            <person name="Chiovitti A."/>
            <person name="Davis A.K."/>
            <person name="Demarest M.S."/>
            <person name="Detter J.C."/>
            <person name="Glavina T."/>
            <person name="Goodstein D."/>
            <person name="Hadi M.Z."/>
            <person name="Hellsten U."/>
            <person name="Hildebrand M."/>
            <person name="Jenkins B.D."/>
            <person name="Jurka J."/>
            <person name="Kapitonov V.V."/>
            <person name="Kroger N."/>
            <person name="Lau W.W."/>
            <person name="Lane T.W."/>
            <person name="Larimer F.W."/>
            <person name="Lippmeier J.C."/>
            <person name="Lucas S."/>
            <person name="Medina M."/>
            <person name="Montsant A."/>
            <person name="Obornik M."/>
            <person name="Parker M.S."/>
            <person name="Palenik B."/>
            <person name="Pazour G.J."/>
            <person name="Richardson P.M."/>
            <person name="Rynearson T.A."/>
            <person name="Saito M.A."/>
            <person name="Schwartz D.C."/>
            <person name="Thamatrakoln K."/>
            <person name="Valentin K."/>
            <person name="Vardi A."/>
            <person name="Wilkerson F.P."/>
            <person name="Rokhsar D.S."/>
        </authorList>
    </citation>
    <scope>NUCLEOTIDE SEQUENCE [LARGE SCALE GENOMIC DNA]</scope>
    <source>
        <strain evidence="2 3">CCMP1335</strain>
    </source>
</reference>
<dbReference type="eggNOG" id="ENOG502SVDQ">
    <property type="taxonomic scope" value="Eukaryota"/>
</dbReference>
<reference evidence="2 3" key="2">
    <citation type="journal article" date="2008" name="Nature">
        <title>The Phaeodactylum genome reveals the evolutionary history of diatom genomes.</title>
        <authorList>
            <person name="Bowler C."/>
            <person name="Allen A.E."/>
            <person name="Badger J.H."/>
            <person name="Grimwood J."/>
            <person name="Jabbari K."/>
            <person name="Kuo A."/>
            <person name="Maheswari U."/>
            <person name="Martens C."/>
            <person name="Maumus F."/>
            <person name="Otillar R.P."/>
            <person name="Rayko E."/>
            <person name="Salamov A."/>
            <person name="Vandepoele K."/>
            <person name="Beszteri B."/>
            <person name="Gruber A."/>
            <person name="Heijde M."/>
            <person name="Katinka M."/>
            <person name="Mock T."/>
            <person name="Valentin K."/>
            <person name="Verret F."/>
            <person name="Berges J.A."/>
            <person name="Brownlee C."/>
            <person name="Cadoret J.P."/>
            <person name="Chiovitti A."/>
            <person name="Choi C.J."/>
            <person name="Coesel S."/>
            <person name="De Martino A."/>
            <person name="Detter J.C."/>
            <person name="Durkin C."/>
            <person name="Falciatore A."/>
            <person name="Fournet J."/>
            <person name="Haruta M."/>
            <person name="Huysman M.J."/>
            <person name="Jenkins B.D."/>
            <person name="Jiroutova K."/>
            <person name="Jorgensen R.E."/>
            <person name="Joubert Y."/>
            <person name="Kaplan A."/>
            <person name="Kroger N."/>
            <person name="Kroth P.G."/>
            <person name="La Roche J."/>
            <person name="Lindquist E."/>
            <person name="Lommer M."/>
            <person name="Martin-Jezequel V."/>
            <person name="Lopez P.J."/>
            <person name="Lucas S."/>
            <person name="Mangogna M."/>
            <person name="McGinnis K."/>
            <person name="Medlin L.K."/>
            <person name="Montsant A."/>
            <person name="Oudot-Le Secq M.P."/>
            <person name="Napoli C."/>
            <person name="Obornik M."/>
            <person name="Parker M.S."/>
            <person name="Petit J.L."/>
            <person name="Porcel B.M."/>
            <person name="Poulsen N."/>
            <person name="Robison M."/>
            <person name="Rychlewski L."/>
            <person name="Rynearson T.A."/>
            <person name="Schmutz J."/>
            <person name="Shapiro H."/>
            <person name="Siaut M."/>
            <person name="Stanley M."/>
            <person name="Sussman M.R."/>
            <person name="Taylor A.R."/>
            <person name="Vardi A."/>
            <person name="von Dassow P."/>
            <person name="Vyverman W."/>
            <person name="Willis A."/>
            <person name="Wyrwicz L.S."/>
            <person name="Rokhsar D.S."/>
            <person name="Weissenbach J."/>
            <person name="Armbrust E.V."/>
            <person name="Green B.R."/>
            <person name="Van de Peer Y."/>
            <person name="Grigoriev I.V."/>
        </authorList>
    </citation>
    <scope>NUCLEOTIDE SEQUENCE [LARGE SCALE GENOMIC DNA]</scope>
    <source>
        <strain evidence="2 3">CCMP1335</strain>
    </source>
</reference>
<keyword evidence="1" id="KW-0812">Transmembrane</keyword>
<dbReference type="InParanoid" id="B8C2R4"/>
<protein>
    <submittedName>
        <fullName evidence="2">Uncharacterized protein</fullName>
    </submittedName>
</protein>
<evidence type="ECO:0000313" key="3">
    <source>
        <dbReference type="Proteomes" id="UP000001449"/>
    </source>
</evidence>
<gene>
    <name evidence="2" type="ORF">THAPSDRAFT_22711</name>
</gene>
<dbReference type="KEGG" id="tps:THAPSDRAFT_22711"/>
<keyword evidence="1" id="KW-1133">Transmembrane helix</keyword>
<dbReference type="Proteomes" id="UP000001449">
    <property type="component" value="Chromosome 5"/>
</dbReference>
<organism evidence="2 3">
    <name type="scientific">Thalassiosira pseudonana</name>
    <name type="common">Marine diatom</name>
    <name type="synonym">Cyclotella nana</name>
    <dbReference type="NCBI Taxonomy" id="35128"/>
    <lineage>
        <taxon>Eukaryota</taxon>
        <taxon>Sar</taxon>
        <taxon>Stramenopiles</taxon>
        <taxon>Ochrophyta</taxon>
        <taxon>Bacillariophyta</taxon>
        <taxon>Coscinodiscophyceae</taxon>
        <taxon>Thalassiosirophycidae</taxon>
        <taxon>Thalassiosirales</taxon>
        <taxon>Thalassiosiraceae</taxon>
        <taxon>Thalassiosira</taxon>
    </lineage>
</organism>
<dbReference type="EMBL" id="CM000642">
    <property type="protein sequence ID" value="EED91994.1"/>
    <property type="molecule type" value="Genomic_DNA"/>
</dbReference>
<keyword evidence="1" id="KW-0472">Membrane</keyword>
<dbReference type="AlphaFoldDB" id="B8C2R4"/>
<name>B8C2R4_THAPS</name>